<dbReference type="SUPFAM" id="SSF52172">
    <property type="entry name" value="CheY-like"/>
    <property type="match status" value="1"/>
</dbReference>
<keyword evidence="2" id="KW-0238">DNA-binding</keyword>
<dbReference type="AlphaFoldDB" id="A0A939G5S4"/>
<dbReference type="PROSITE" id="PS50043">
    <property type="entry name" value="HTH_LUXR_2"/>
    <property type="match status" value="1"/>
</dbReference>
<dbReference type="SUPFAM" id="SSF46894">
    <property type="entry name" value="C-terminal effector domain of the bipartite response regulators"/>
    <property type="match status" value="1"/>
</dbReference>
<reference evidence="6 7" key="1">
    <citation type="submission" date="2021-03" db="EMBL/GenBank/DDBJ databases">
        <title>Fibrella sp. HMF5036 genome sequencing and assembly.</title>
        <authorList>
            <person name="Kang H."/>
            <person name="Kim H."/>
            <person name="Bae S."/>
            <person name="Joh K."/>
        </authorList>
    </citation>
    <scope>NUCLEOTIDE SEQUENCE [LARGE SCALE GENOMIC DNA]</scope>
    <source>
        <strain evidence="6 7">HMF5036</strain>
    </source>
</reference>
<dbReference type="Pfam" id="PF00072">
    <property type="entry name" value="Response_reg"/>
    <property type="match status" value="1"/>
</dbReference>
<feature type="domain" description="HTH luxR-type" evidence="4">
    <location>
        <begin position="151"/>
        <end position="216"/>
    </location>
</feature>
<gene>
    <name evidence="6" type="ORF">J2I48_09055</name>
</gene>
<dbReference type="GO" id="GO:0000160">
    <property type="term" value="P:phosphorelay signal transduction system"/>
    <property type="evidence" value="ECO:0007669"/>
    <property type="project" value="InterPro"/>
</dbReference>
<dbReference type="InterPro" id="IPR016032">
    <property type="entry name" value="Sig_transdc_resp-reg_C-effctor"/>
</dbReference>
<keyword evidence="7" id="KW-1185">Reference proteome</keyword>
<dbReference type="PROSITE" id="PS50110">
    <property type="entry name" value="RESPONSE_REGULATORY"/>
    <property type="match status" value="1"/>
</dbReference>
<comment type="caution">
    <text evidence="6">The sequence shown here is derived from an EMBL/GenBank/DDBJ whole genome shotgun (WGS) entry which is preliminary data.</text>
</comment>
<dbReference type="InterPro" id="IPR058245">
    <property type="entry name" value="NreC/VraR/RcsB-like_REC"/>
</dbReference>
<dbReference type="CDD" id="cd06170">
    <property type="entry name" value="LuxR_C_like"/>
    <property type="match status" value="1"/>
</dbReference>
<dbReference type="InterPro" id="IPR039420">
    <property type="entry name" value="WalR-like"/>
</dbReference>
<evidence type="ECO:0000256" key="3">
    <source>
        <dbReference type="PROSITE-ProRule" id="PRU00169"/>
    </source>
</evidence>
<dbReference type="InterPro" id="IPR001789">
    <property type="entry name" value="Sig_transdc_resp-reg_receiver"/>
</dbReference>
<feature type="domain" description="Response regulatory" evidence="5">
    <location>
        <begin position="6"/>
        <end position="122"/>
    </location>
</feature>
<accession>A0A939G5S4</accession>
<evidence type="ECO:0000256" key="1">
    <source>
        <dbReference type="ARBA" id="ARBA00022553"/>
    </source>
</evidence>
<keyword evidence="1 3" id="KW-0597">Phosphoprotein</keyword>
<evidence type="ECO:0000259" key="4">
    <source>
        <dbReference type="PROSITE" id="PS50043"/>
    </source>
</evidence>
<dbReference type="GO" id="GO:0003677">
    <property type="term" value="F:DNA binding"/>
    <property type="evidence" value="ECO:0007669"/>
    <property type="project" value="UniProtKB-KW"/>
</dbReference>
<dbReference type="Pfam" id="PF00196">
    <property type="entry name" value="GerE"/>
    <property type="match status" value="1"/>
</dbReference>
<protein>
    <submittedName>
        <fullName evidence="6">Response regulator transcription factor</fullName>
    </submittedName>
</protein>
<dbReference type="InterPro" id="IPR011006">
    <property type="entry name" value="CheY-like_superfamily"/>
</dbReference>
<dbReference type="EMBL" id="JAFMYU010000005">
    <property type="protein sequence ID" value="MBO0931139.1"/>
    <property type="molecule type" value="Genomic_DNA"/>
</dbReference>
<evidence type="ECO:0000313" key="7">
    <source>
        <dbReference type="Proteomes" id="UP000664795"/>
    </source>
</evidence>
<dbReference type="SMART" id="SM00421">
    <property type="entry name" value="HTH_LUXR"/>
    <property type="match status" value="1"/>
</dbReference>
<dbReference type="Proteomes" id="UP000664795">
    <property type="component" value="Unassembled WGS sequence"/>
</dbReference>
<dbReference type="PANTHER" id="PTHR43214">
    <property type="entry name" value="TWO-COMPONENT RESPONSE REGULATOR"/>
    <property type="match status" value="1"/>
</dbReference>
<dbReference type="PRINTS" id="PR00038">
    <property type="entry name" value="HTHLUXR"/>
</dbReference>
<dbReference type="SMART" id="SM00448">
    <property type="entry name" value="REC"/>
    <property type="match status" value="1"/>
</dbReference>
<organism evidence="6 7">
    <name type="scientific">Fibrella aquatilis</name>
    <dbReference type="NCBI Taxonomy" id="2817059"/>
    <lineage>
        <taxon>Bacteria</taxon>
        <taxon>Pseudomonadati</taxon>
        <taxon>Bacteroidota</taxon>
        <taxon>Cytophagia</taxon>
        <taxon>Cytophagales</taxon>
        <taxon>Spirosomataceae</taxon>
        <taxon>Fibrella</taxon>
    </lineage>
</organism>
<dbReference type="PANTHER" id="PTHR43214:SF43">
    <property type="entry name" value="TWO-COMPONENT RESPONSE REGULATOR"/>
    <property type="match status" value="1"/>
</dbReference>
<proteinExistence type="predicted"/>
<name>A0A939G5S4_9BACT</name>
<dbReference type="Gene3D" id="3.40.50.2300">
    <property type="match status" value="1"/>
</dbReference>
<feature type="modified residue" description="4-aspartylphosphate" evidence="3">
    <location>
        <position position="57"/>
    </location>
</feature>
<dbReference type="CDD" id="cd17535">
    <property type="entry name" value="REC_NarL-like"/>
    <property type="match status" value="1"/>
</dbReference>
<dbReference type="RefSeq" id="WP_207335093.1">
    <property type="nucleotide sequence ID" value="NZ_JAFMYU010000005.1"/>
</dbReference>
<sequence>MNTPIIVAIVEDKDDIRQSLAILVNGADGFVCKQTYVNAEDALDDLTRYPVDVVLMDIDLPGMNGIECVRLLKPRHPDMQFMMCTIYDEEEKVFEALKAGANSFILKRSSPARLLDAIRELHDGGSPMSSSIARKVVGSFFNVPAPAEAERNTELDILTPREREILGRLSKGYSHKEVADELFVSPTTVRKHIFNIYEKLQVHTKVAAVNKYLNRTNL</sequence>
<dbReference type="GO" id="GO:0006355">
    <property type="term" value="P:regulation of DNA-templated transcription"/>
    <property type="evidence" value="ECO:0007669"/>
    <property type="project" value="InterPro"/>
</dbReference>
<evidence type="ECO:0000313" key="6">
    <source>
        <dbReference type="EMBL" id="MBO0931139.1"/>
    </source>
</evidence>
<evidence type="ECO:0000256" key="2">
    <source>
        <dbReference type="ARBA" id="ARBA00023125"/>
    </source>
</evidence>
<evidence type="ECO:0000259" key="5">
    <source>
        <dbReference type="PROSITE" id="PS50110"/>
    </source>
</evidence>
<dbReference type="InterPro" id="IPR000792">
    <property type="entry name" value="Tscrpt_reg_LuxR_C"/>
</dbReference>